<comment type="caution">
    <text evidence="4">The sequence shown here is derived from an EMBL/GenBank/DDBJ whole genome shotgun (WGS) entry which is preliminary data.</text>
</comment>
<keyword evidence="1" id="KW-0500">Molybdenum</keyword>
<dbReference type="SUPFAM" id="SSF56003">
    <property type="entry name" value="Molybdenum cofactor-binding domain"/>
    <property type="match status" value="1"/>
</dbReference>
<accession>A0A6A7Y1H3</accession>
<dbReference type="SUPFAM" id="SSF54665">
    <property type="entry name" value="CO dehydrogenase molybdoprotein N-domain-like"/>
    <property type="match status" value="1"/>
</dbReference>
<organism evidence="4 5">
    <name type="scientific">Segnochrobactrum spirostomi</name>
    <dbReference type="NCBI Taxonomy" id="2608987"/>
    <lineage>
        <taxon>Bacteria</taxon>
        <taxon>Pseudomonadati</taxon>
        <taxon>Pseudomonadota</taxon>
        <taxon>Alphaproteobacteria</taxon>
        <taxon>Hyphomicrobiales</taxon>
        <taxon>Segnochrobactraceae</taxon>
        <taxon>Segnochrobactrum</taxon>
    </lineage>
</organism>
<dbReference type="InterPro" id="IPR008274">
    <property type="entry name" value="AldOxase/xan_DH_MoCoBD1"/>
</dbReference>
<dbReference type="Pfam" id="PF01315">
    <property type="entry name" value="Ald_Xan_dh_C"/>
    <property type="match status" value="1"/>
</dbReference>
<evidence type="ECO:0000259" key="3">
    <source>
        <dbReference type="SMART" id="SM01008"/>
    </source>
</evidence>
<keyword evidence="5" id="KW-1185">Reference proteome</keyword>
<dbReference type="InterPro" id="IPR016208">
    <property type="entry name" value="Ald_Oxase/xanthine_DH-like"/>
</dbReference>
<dbReference type="InterPro" id="IPR036856">
    <property type="entry name" value="Ald_Oxase/Xan_DH_a/b_sf"/>
</dbReference>
<evidence type="ECO:0000313" key="4">
    <source>
        <dbReference type="EMBL" id="MQT11749.1"/>
    </source>
</evidence>
<feature type="domain" description="Aldehyde oxidase/xanthine dehydrogenase a/b hammerhead" evidence="3">
    <location>
        <begin position="20"/>
        <end position="140"/>
    </location>
</feature>
<evidence type="ECO:0000313" key="5">
    <source>
        <dbReference type="Proteomes" id="UP000332515"/>
    </source>
</evidence>
<protein>
    <submittedName>
        <fullName evidence="4">Xanthine dehydrogenase family protein molybdopterin-binding subunit</fullName>
    </submittedName>
</protein>
<sequence length="789" mass="83644">MAVEGIGARVLRKEDKRFVTGRGRYTDDIVPKDTTYAIFVRSPHAHARIRGIDASEALAMPGVVAVLTGADLAADKIGGLICGWMIHSKDGTPMRAGAHPAIAADTVRYVGDAVAMVIADTRDIARDAAEKVAVDYEELAAVVEPAHAQDEGAPQVHAEAPRNTIFSWELGEAASTDAALARAAHIVELDVVNSRLVPNAMEPRAAVGVYDPAEEHYTLYNTSQNPHVARLVLSAFVGIAPENKLRVVAPDVGGGFGSKIFIYPEETACLWASKRIGGRPVKWTSDRTEAFLTDAHGRDHVTKAKLAFDADHRIIGFKVKTIANLGAYMSTFSSAIPTYLYATLLSGQYAMPAIHAEVDAVYTHTTPVDAYRGAGRPEATYLIERLMETAAREFGIDPAELRRKNFVRSFPHQTPVIMCYDAGDYDATLDAALAAADYAGFPARRAAAAARGRKRGIGLSCYIEACGIAPSQAVGSLGAGVGLWESAEVRVNPVGTIEVLTGSHSHGQGHETTFAQLVHERLGVPISSVSIVHGDTDKVQFGMGTYGSRSGAVGMSAISRALDKVEAKGKKIAAHVLEASEGDIVVEGGAFKVAGTDRELKFHEVALAAYTGHNLPAGMEPGLKESAFYDPTNFTFPAGTYVCEVEIDPDTGIVEIVQFVAADDFGKIINPMIVEGQVHGGLAQGIGQALFEGARYDAESGQILTASFMDYQMPRAGDLPSFTVMTTETICPSNPLGMKGCGEAGCIGSTPAVINAITDALGIREITMPATPAVVWEAIQATAPRLAAE</sequence>
<dbReference type="PANTHER" id="PTHR11908:SF132">
    <property type="entry name" value="ALDEHYDE OXIDASE 1-RELATED"/>
    <property type="match status" value="1"/>
</dbReference>
<name>A0A6A7Y1H3_9HYPH</name>
<keyword evidence="2" id="KW-0560">Oxidoreductase</keyword>
<dbReference type="PANTHER" id="PTHR11908">
    <property type="entry name" value="XANTHINE DEHYDROGENASE"/>
    <property type="match status" value="1"/>
</dbReference>
<dbReference type="InterPro" id="IPR037165">
    <property type="entry name" value="AldOxase/xan_DH_Mopterin-bd_sf"/>
</dbReference>
<dbReference type="GO" id="GO:0016491">
    <property type="term" value="F:oxidoreductase activity"/>
    <property type="evidence" value="ECO:0007669"/>
    <property type="project" value="UniProtKB-KW"/>
</dbReference>
<gene>
    <name evidence="4" type="ORF">F0357_03485</name>
</gene>
<reference evidence="4 5" key="1">
    <citation type="submission" date="2019-09" db="EMBL/GenBank/DDBJ databases">
        <title>Segnochrobactrum spirostomi gen. nov., sp. nov., isolated from the ciliate Spirostomum cf. yagiui and description of a novel family, Segnochrobactraceae fam. nov. within the order Rhizobiales of the class Alphaproteobacteria.</title>
        <authorList>
            <person name="Akter S."/>
            <person name="Shazib S.U.A."/>
            <person name="Shin M.K."/>
        </authorList>
    </citation>
    <scope>NUCLEOTIDE SEQUENCE [LARGE SCALE GENOMIC DNA]</scope>
    <source>
        <strain evidence="4 5">Sp-1</strain>
    </source>
</reference>
<dbReference type="Gene3D" id="3.90.1170.50">
    <property type="entry name" value="Aldehyde oxidase/xanthine dehydrogenase, a/b hammerhead"/>
    <property type="match status" value="1"/>
</dbReference>
<dbReference type="InterPro" id="IPR046867">
    <property type="entry name" value="AldOxase/xan_DH_MoCoBD2"/>
</dbReference>
<proteinExistence type="predicted"/>
<dbReference type="Pfam" id="PF02738">
    <property type="entry name" value="MoCoBD_1"/>
    <property type="match status" value="1"/>
</dbReference>
<dbReference type="AlphaFoldDB" id="A0A6A7Y1H3"/>
<evidence type="ECO:0000256" key="2">
    <source>
        <dbReference type="ARBA" id="ARBA00023002"/>
    </source>
</evidence>
<dbReference type="Gene3D" id="3.30.365.10">
    <property type="entry name" value="Aldehyde oxidase/xanthine dehydrogenase, molybdopterin binding domain"/>
    <property type="match status" value="4"/>
</dbReference>
<dbReference type="Pfam" id="PF20256">
    <property type="entry name" value="MoCoBD_2"/>
    <property type="match status" value="1"/>
</dbReference>
<dbReference type="GO" id="GO:0005506">
    <property type="term" value="F:iron ion binding"/>
    <property type="evidence" value="ECO:0007669"/>
    <property type="project" value="InterPro"/>
</dbReference>
<evidence type="ECO:0000256" key="1">
    <source>
        <dbReference type="ARBA" id="ARBA00022505"/>
    </source>
</evidence>
<dbReference type="EMBL" id="VWNA01000001">
    <property type="protein sequence ID" value="MQT11749.1"/>
    <property type="molecule type" value="Genomic_DNA"/>
</dbReference>
<dbReference type="InterPro" id="IPR000674">
    <property type="entry name" value="Ald_Oxase/Xan_DH_a/b"/>
</dbReference>
<dbReference type="RefSeq" id="WP_153478785.1">
    <property type="nucleotide sequence ID" value="NZ_VWNA01000001.1"/>
</dbReference>
<dbReference type="Proteomes" id="UP000332515">
    <property type="component" value="Unassembled WGS sequence"/>
</dbReference>
<dbReference type="SMART" id="SM01008">
    <property type="entry name" value="Ald_Xan_dh_C"/>
    <property type="match status" value="1"/>
</dbReference>